<reference evidence="2" key="2">
    <citation type="submission" date="2023-05" db="EMBL/GenBank/DDBJ databases">
        <authorList>
            <consortium name="Lawrence Berkeley National Laboratory"/>
            <person name="Steindorff A."/>
            <person name="Hensen N."/>
            <person name="Bonometti L."/>
            <person name="Westerberg I."/>
            <person name="Brannstrom I.O."/>
            <person name="Guillou S."/>
            <person name="Cros-Aarteil S."/>
            <person name="Calhoun S."/>
            <person name="Haridas S."/>
            <person name="Kuo A."/>
            <person name="Mondo S."/>
            <person name="Pangilinan J."/>
            <person name="Riley R."/>
            <person name="Labutti K."/>
            <person name="Andreopoulos B."/>
            <person name="Lipzen A."/>
            <person name="Chen C."/>
            <person name="Yanf M."/>
            <person name="Daum C."/>
            <person name="Ng V."/>
            <person name="Clum A."/>
            <person name="Ohm R."/>
            <person name="Martin F."/>
            <person name="Silar P."/>
            <person name="Natvig D."/>
            <person name="Lalanne C."/>
            <person name="Gautier V."/>
            <person name="Ament-Velasquez S.L."/>
            <person name="Kruys A."/>
            <person name="Hutchinson M.I."/>
            <person name="Powell A.J."/>
            <person name="Barry K."/>
            <person name="Miller A.N."/>
            <person name="Grigoriev I.V."/>
            <person name="Debuchy R."/>
            <person name="Gladieux P."/>
            <person name="Thoren M.H."/>
            <person name="Johannesson H."/>
        </authorList>
    </citation>
    <scope>NUCLEOTIDE SEQUENCE</scope>
    <source>
        <strain evidence="2">PSN243</strain>
    </source>
</reference>
<protein>
    <recommendedName>
        <fullName evidence="4">C2H2-type domain-containing protein</fullName>
    </recommendedName>
</protein>
<evidence type="ECO:0008006" key="4">
    <source>
        <dbReference type="Google" id="ProtNLM"/>
    </source>
</evidence>
<evidence type="ECO:0000313" key="3">
    <source>
        <dbReference type="Proteomes" id="UP001321760"/>
    </source>
</evidence>
<feature type="region of interest" description="Disordered" evidence="1">
    <location>
        <begin position="200"/>
        <end position="226"/>
    </location>
</feature>
<keyword evidence="3" id="KW-1185">Reference proteome</keyword>
<sequence>MGGTETLGTEPTLPQMDAPTTLDGQEHGRYDDLMRLLEDKADTSQPMHTPLGDALASCEDMIRCCEDIWNMHIESLSRRYLHTKRNRQRRNTAEEVTSDEGYLHQSPANGHRAGHPEESTIVQLDYMCLLDSRPSNMHGRHGRNRHAAAQSGATKVCGLCSVADSSSEKVFNRADVFKRHLRSVHGVEPSYTMPEDSYQQAQPARHPENHRRPRIQAPPANTMVSPAQSSFSIHDQNHSHIDHPVGASTIGTSSKGFLASALALFRRGCVRSVSMPMVGVPGQC</sequence>
<dbReference type="Proteomes" id="UP001321760">
    <property type="component" value="Unassembled WGS sequence"/>
</dbReference>
<dbReference type="EMBL" id="MU865983">
    <property type="protein sequence ID" value="KAK4444000.1"/>
    <property type="molecule type" value="Genomic_DNA"/>
</dbReference>
<organism evidence="2 3">
    <name type="scientific">Podospora aff. communis PSN243</name>
    <dbReference type="NCBI Taxonomy" id="3040156"/>
    <lineage>
        <taxon>Eukaryota</taxon>
        <taxon>Fungi</taxon>
        <taxon>Dikarya</taxon>
        <taxon>Ascomycota</taxon>
        <taxon>Pezizomycotina</taxon>
        <taxon>Sordariomycetes</taxon>
        <taxon>Sordariomycetidae</taxon>
        <taxon>Sordariales</taxon>
        <taxon>Podosporaceae</taxon>
        <taxon>Podospora</taxon>
    </lineage>
</organism>
<evidence type="ECO:0000256" key="1">
    <source>
        <dbReference type="SAM" id="MobiDB-lite"/>
    </source>
</evidence>
<reference evidence="2" key="1">
    <citation type="journal article" date="2023" name="Mol. Phylogenet. Evol.">
        <title>Genome-scale phylogeny and comparative genomics of the fungal order Sordariales.</title>
        <authorList>
            <person name="Hensen N."/>
            <person name="Bonometti L."/>
            <person name="Westerberg I."/>
            <person name="Brannstrom I.O."/>
            <person name="Guillou S."/>
            <person name="Cros-Aarteil S."/>
            <person name="Calhoun S."/>
            <person name="Haridas S."/>
            <person name="Kuo A."/>
            <person name="Mondo S."/>
            <person name="Pangilinan J."/>
            <person name="Riley R."/>
            <person name="LaButti K."/>
            <person name="Andreopoulos B."/>
            <person name="Lipzen A."/>
            <person name="Chen C."/>
            <person name="Yan M."/>
            <person name="Daum C."/>
            <person name="Ng V."/>
            <person name="Clum A."/>
            <person name="Steindorff A."/>
            <person name="Ohm R.A."/>
            <person name="Martin F."/>
            <person name="Silar P."/>
            <person name="Natvig D.O."/>
            <person name="Lalanne C."/>
            <person name="Gautier V."/>
            <person name="Ament-Velasquez S.L."/>
            <person name="Kruys A."/>
            <person name="Hutchinson M.I."/>
            <person name="Powell A.J."/>
            <person name="Barry K."/>
            <person name="Miller A.N."/>
            <person name="Grigoriev I.V."/>
            <person name="Debuchy R."/>
            <person name="Gladieux P."/>
            <person name="Hiltunen Thoren M."/>
            <person name="Johannesson H."/>
        </authorList>
    </citation>
    <scope>NUCLEOTIDE SEQUENCE</scope>
    <source>
        <strain evidence="2">PSN243</strain>
    </source>
</reference>
<feature type="region of interest" description="Disordered" evidence="1">
    <location>
        <begin position="86"/>
        <end position="115"/>
    </location>
</feature>
<evidence type="ECO:0000313" key="2">
    <source>
        <dbReference type="EMBL" id="KAK4444000.1"/>
    </source>
</evidence>
<proteinExistence type="predicted"/>
<gene>
    <name evidence="2" type="ORF">QBC34DRAFT_196227</name>
</gene>
<accession>A0AAV9G7K3</accession>
<comment type="caution">
    <text evidence="2">The sequence shown here is derived from an EMBL/GenBank/DDBJ whole genome shotgun (WGS) entry which is preliminary data.</text>
</comment>
<feature type="region of interest" description="Disordered" evidence="1">
    <location>
        <begin position="1"/>
        <end position="26"/>
    </location>
</feature>
<name>A0AAV9G7K3_9PEZI</name>
<dbReference type="AlphaFoldDB" id="A0AAV9G7K3"/>
<feature type="compositionally biased region" description="Low complexity" evidence="1">
    <location>
        <begin position="1"/>
        <end position="14"/>
    </location>
</feature>